<feature type="domain" description="ADF-H" evidence="2">
    <location>
        <begin position="2"/>
        <end position="123"/>
    </location>
</feature>
<dbReference type="Gene3D" id="2.30.29.30">
    <property type="entry name" value="Pleckstrin-homology domain (PH domain)/Phosphotyrosine-binding domain (PTB)"/>
    <property type="match status" value="1"/>
</dbReference>
<dbReference type="GO" id="GO:0051015">
    <property type="term" value="F:actin filament binding"/>
    <property type="evidence" value="ECO:0007669"/>
    <property type="project" value="TreeGrafter"/>
</dbReference>
<dbReference type="OrthoDB" id="2123378at2759"/>
<dbReference type="PANTHER" id="PTHR10829">
    <property type="entry name" value="CORTACTIN AND DREBRIN"/>
    <property type="match status" value="1"/>
</dbReference>
<gene>
    <name evidence="3" type="ORF">DFQ27_006604</name>
</gene>
<dbReference type="Gene3D" id="3.40.20.10">
    <property type="entry name" value="Severin"/>
    <property type="match status" value="1"/>
</dbReference>
<proteinExistence type="predicted"/>
<dbReference type="GO" id="GO:0005884">
    <property type="term" value="C:actin filament"/>
    <property type="evidence" value="ECO:0007669"/>
    <property type="project" value="TreeGrafter"/>
</dbReference>
<evidence type="ECO:0000313" key="3">
    <source>
        <dbReference type="EMBL" id="KAG0254824.1"/>
    </source>
</evidence>
<dbReference type="InterPro" id="IPR029006">
    <property type="entry name" value="ADF-H/Gelsolin-like_dom_sf"/>
</dbReference>
<name>A0A9P6PVC4_9FUNG</name>
<reference evidence="3" key="1">
    <citation type="journal article" date="2020" name="Fungal Divers.">
        <title>Resolving the Mortierellaceae phylogeny through synthesis of multi-gene phylogenetics and phylogenomics.</title>
        <authorList>
            <person name="Vandepol N."/>
            <person name="Liber J."/>
            <person name="Desiro A."/>
            <person name="Na H."/>
            <person name="Kennedy M."/>
            <person name="Barry K."/>
            <person name="Grigoriev I.V."/>
            <person name="Miller A.N."/>
            <person name="O'Donnell K."/>
            <person name="Stajich J.E."/>
            <person name="Bonito G."/>
        </authorList>
    </citation>
    <scope>NUCLEOTIDE SEQUENCE</scope>
    <source>
        <strain evidence="3">BC1065</strain>
    </source>
</reference>
<feature type="region of interest" description="Disordered" evidence="1">
    <location>
        <begin position="194"/>
        <end position="264"/>
    </location>
</feature>
<protein>
    <recommendedName>
        <fullName evidence="2">ADF-H domain-containing protein</fullName>
    </recommendedName>
</protein>
<dbReference type="EMBL" id="JAAAJB010000494">
    <property type="protein sequence ID" value="KAG0254824.1"/>
    <property type="molecule type" value="Genomic_DNA"/>
</dbReference>
<comment type="caution">
    <text evidence="3">The sequence shown here is derived from an EMBL/GenBank/DDBJ whole genome shotgun (WGS) entry which is preliminary data.</text>
</comment>
<dbReference type="SUPFAM" id="SSF50729">
    <property type="entry name" value="PH domain-like"/>
    <property type="match status" value="1"/>
</dbReference>
<dbReference type="InterPro" id="IPR002108">
    <property type="entry name" value="ADF-H"/>
</dbReference>
<dbReference type="GO" id="GO:0030833">
    <property type="term" value="P:regulation of actin filament polymerization"/>
    <property type="evidence" value="ECO:0007669"/>
    <property type="project" value="TreeGrafter"/>
</dbReference>
<dbReference type="GO" id="GO:0030864">
    <property type="term" value="C:cortical actin cytoskeleton"/>
    <property type="evidence" value="ECO:0007669"/>
    <property type="project" value="TreeGrafter"/>
</dbReference>
<sequence>MSCDLTDPAILEAYQEIISGTPVNWLILGYHDTRDKISLYSKGTEGLEELKSNLREEVLYGFVRIEDRFALLAYVSDQVSGLRRARALVHGKAVGALFKQSHAQINSSSLAELSEDRVRARLGLIEGPPTPDPSGSPNMPSSPTPPTAAPRPVTPISPATPNQYANMPGTPVAEIDNPAVAAAAATAQLPSPIVANSTSSVPGSPSMRPSSPGSPGSPMQTHPTRTRTERQKEIEAAERRAREEMERQRQAEMVKRQRETQEREQREQELMAHKQALELERRRKEETDRVAREAMKKQLMEMERMRGAGLSGYVTIQNAGSPFWKRRFYAMRGQVLSLYRDENDRAPVAEMHLGGQVAHIQDASLEVLIPHSFAVDMHSGETHYFFSDTAKDKELAIAGFMKCNESA</sequence>
<feature type="compositionally biased region" description="Basic and acidic residues" evidence="1">
    <location>
        <begin position="226"/>
        <end position="264"/>
    </location>
</feature>
<feature type="compositionally biased region" description="Low complexity" evidence="1">
    <location>
        <begin position="199"/>
        <end position="218"/>
    </location>
</feature>
<accession>A0A9P6PVC4</accession>
<keyword evidence="4" id="KW-1185">Reference proteome</keyword>
<evidence type="ECO:0000313" key="4">
    <source>
        <dbReference type="Proteomes" id="UP000807716"/>
    </source>
</evidence>
<evidence type="ECO:0000259" key="2">
    <source>
        <dbReference type="PROSITE" id="PS51263"/>
    </source>
</evidence>
<dbReference type="AlphaFoldDB" id="A0A9P6PVC4"/>
<dbReference type="Pfam" id="PF00241">
    <property type="entry name" value="Cofilin_ADF"/>
    <property type="match status" value="1"/>
</dbReference>
<dbReference type="SUPFAM" id="SSF55753">
    <property type="entry name" value="Actin depolymerizing proteins"/>
    <property type="match status" value="1"/>
</dbReference>
<dbReference type="PROSITE" id="PS51263">
    <property type="entry name" value="ADF_H"/>
    <property type="match status" value="1"/>
</dbReference>
<organism evidence="3 4">
    <name type="scientific">Actinomortierella ambigua</name>
    <dbReference type="NCBI Taxonomy" id="1343610"/>
    <lineage>
        <taxon>Eukaryota</taxon>
        <taxon>Fungi</taxon>
        <taxon>Fungi incertae sedis</taxon>
        <taxon>Mucoromycota</taxon>
        <taxon>Mortierellomycotina</taxon>
        <taxon>Mortierellomycetes</taxon>
        <taxon>Mortierellales</taxon>
        <taxon>Mortierellaceae</taxon>
        <taxon>Actinomortierella</taxon>
    </lineage>
</organism>
<feature type="region of interest" description="Disordered" evidence="1">
    <location>
        <begin position="124"/>
        <end position="171"/>
    </location>
</feature>
<evidence type="ECO:0000256" key="1">
    <source>
        <dbReference type="SAM" id="MobiDB-lite"/>
    </source>
</evidence>
<feature type="compositionally biased region" description="Pro residues" evidence="1">
    <location>
        <begin position="128"/>
        <end position="155"/>
    </location>
</feature>
<dbReference type="PANTHER" id="PTHR10829:SF25">
    <property type="entry name" value="DREBRIN-LIKE PROTEIN"/>
    <property type="match status" value="1"/>
</dbReference>
<dbReference type="InterPro" id="IPR011993">
    <property type="entry name" value="PH-like_dom_sf"/>
</dbReference>
<dbReference type="Proteomes" id="UP000807716">
    <property type="component" value="Unassembled WGS sequence"/>
</dbReference>